<evidence type="ECO:0000256" key="1">
    <source>
        <dbReference type="ARBA" id="ARBA00022737"/>
    </source>
</evidence>
<keyword evidence="1" id="KW-0677">Repeat</keyword>
<dbReference type="Gene3D" id="1.25.40.10">
    <property type="entry name" value="Tetratricopeptide repeat domain"/>
    <property type="match status" value="1"/>
</dbReference>
<organism evidence="3 4">
    <name type="scientific">Ziziphus jujuba var. spinosa</name>
    <dbReference type="NCBI Taxonomy" id="714518"/>
    <lineage>
        <taxon>Eukaryota</taxon>
        <taxon>Viridiplantae</taxon>
        <taxon>Streptophyta</taxon>
        <taxon>Embryophyta</taxon>
        <taxon>Tracheophyta</taxon>
        <taxon>Spermatophyta</taxon>
        <taxon>Magnoliopsida</taxon>
        <taxon>eudicotyledons</taxon>
        <taxon>Gunneridae</taxon>
        <taxon>Pentapetalae</taxon>
        <taxon>rosids</taxon>
        <taxon>fabids</taxon>
        <taxon>Rosales</taxon>
        <taxon>Rhamnaceae</taxon>
        <taxon>Paliureae</taxon>
        <taxon>Ziziphus</taxon>
    </lineage>
</organism>
<proteinExistence type="predicted"/>
<dbReference type="NCBIfam" id="TIGR00756">
    <property type="entry name" value="PPR"/>
    <property type="match status" value="1"/>
</dbReference>
<dbReference type="EMBL" id="JAEACU010000004">
    <property type="protein sequence ID" value="KAH7532676.1"/>
    <property type="molecule type" value="Genomic_DNA"/>
</dbReference>
<protein>
    <recommendedName>
        <fullName evidence="5">Pentatricopeptide repeat-containing protein</fullName>
    </recommendedName>
</protein>
<dbReference type="GO" id="GO:0009451">
    <property type="term" value="P:RNA modification"/>
    <property type="evidence" value="ECO:0007669"/>
    <property type="project" value="InterPro"/>
</dbReference>
<sequence>MRWPSHTVIASLSCHQLRSFLRACARRSSLDVGKKFHAVLITSGLAASRDTFLCNALLHFYALCGSPPCAYKVFNEIPNSHKDTVDWTTLMSCCARHRMPANGLHLFIEMRREGVIVDDVALICVFNSCARLSNVDGKKEKARSLRHALKKRGIRKVPGMSSIYVDGQVYQFSAGDKSHPETTKIYMMLGEMIQRLRLAGYVPKTDSQVDSNLI</sequence>
<dbReference type="InterPro" id="IPR002885">
    <property type="entry name" value="PPR_rpt"/>
</dbReference>
<evidence type="ECO:0008006" key="5">
    <source>
        <dbReference type="Google" id="ProtNLM"/>
    </source>
</evidence>
<accession>A0A978VHV7</accession>
<dbReference type="InterPro" id="IPR046960">
    <property type="entry name" value="PPR_At4g14850-like_plant"/>
</dbReference>
<gene>
    <name evidence="3" type="ORF">FEM48_Zijuj04G0047400</name>
</gene>
<dbReference type="Pfam" id="PF20430">
    <property type="entry name" value="Eplus_motif"/>
    <property type="match status" value="1"/>
</dbReference>
<name>A0A978VHV7_ZIZJJ</name>
<evidence type="ECO:0000313" key="4">
    <source>
        <dbReference type="Proteomes" id="UP000813462"/>
    </source>
</evidence>
<dbReference type="AlphaFoldDB" id="A0A978VHV7"/>
<dbReference type="PANTHER" id="PTHR47926">
    <property type="entry name" value="PENTATRICOPEPTIDE REPEAT-CONTAINING PROTEIN"/>
    <property type="match status" value="1"/>
</dbReference>
<dbReference type="Proteomes" id="UP000813462">
    <property type="component" value="Unassembled WGS sequence"/>
</dbReference>
<feature type="repeat" description="PPR" evidence="2">
    <location>
        <begin position="83"/>
        <end position="117"/>
    </location>
</feature>
<dbReference type="PROSITE" id="PS51375">
    <property type="entry name" value="PPR"/>
    <property type="match status" value="1"/>
</dbReference>
<dbReference type="InterPro" id="IPR046849">
    <property type="entry name" value="E2_motif"/>
</dbReference>
<evidence type="ECO:0000313" key="3">
    <source>
        <dbReference type="EMBL" id="KAH7532676.1"/>
    </source>
</evidence>
<dbReference type="GO" id="GO:0003723">
    <property type="term" value="F:RNA binding"/>
    <property type="evidence" value="ECO:0007669"/>
    <property type="project" value="InterPro"/>
</dbReference>
<dbReference type="PANTHER" id="PTHR47926:SF359">
    <property type="entry name" value="PENTACOTRIPEPTIDE-REPEAT REGION OF PRORP DOMAIN-CONTAINING PROTEIN"/>
    <property type="match status" value="1"/>
</dbReference>
<comment type="caution">
    <text evidence="3">The sequence shown here is derived from an EMBL/GenBank/DDBJ whole genome shotgun (WGS) entry which is preliminary data.</text>
</comment>
<dbReference type="InterPro" id="IPR011990">
    <property type="entry name" value="TPR-like_helical_dom_sf"/>
</dbReference>
<dbReference type="Pfam" id="PF01535">
    <property type="entry name" value="PPR"/>
    <property type="match status" value="1"/>
</dbReference>
<reference evidence="3" key="1">
    <citation type="journal article" date="2021" name="Front. Plant Sci.">
        <title>Chromosome-Scale Genome Assembly for Chinese Sour Jujube and Insights Into Its Genome Evolution and Domestication Signature.</title>
        <authorList>
            <person name="Shen L.-Y."/>
            <person name="Luo H."/>
            <person name="Wang X.-L."/>
            <person name="Wang X.-M."/>
            <person name="Qiu X.-J."/>
            <person name="Liu H."/>
            <person name="Zhou S.-S."/>
            <person name="Jia K.-H."/>
            <person name="Nie S."/>
            <person name="Bao Y.-T."/>
            <person name="Zhang R.-G."/>
            <person name="Yun Q.-Z."/>
            <person name="Chai Y.-H."/>
            <person name="Lu J.-Y."/>
            <person name="Li Y."/>
            <person name="Zhao S.-W."/>
            <person name="Mao J.-F."/>
            <person name="Jia S.-G."/>
            <person name="Mao Y.-M."/>
        </authorList>
    </citation>
    <scope>NUCLEOTIDE SEQUENCE</scope>
    <source>
        <strain evidence="3">AT0</strain>
        <tissue evidence="3">Leaf</tissue>
    </source>
</reference>
<evidence type="ECO:0000256" key="2">
    <source>
        <dbReference type="PROSITE-ProRule" id="PRU00708"/>
    </source>
</evidence>